<dbReference type="PANTHER" id="PTHR37422">
    <property type="entry name" value="TEICHURONIC ACID BIOSYNTHESIS PROTEIN TUAE"/>
    <property type="match status" value="1"/>
</dbReference>
<dbReference type="RefSeq" id="WP_203571500.1">
    <property type="nucleotide sequence ID" value="NZ_WOFE01000005.1"/>
</dbReference>
<feature type="transmembrane region" description="Helical" evidence="5">
    <location>
        <begin position="116"/>
        <end position="138"/>
    </location>
</feature>
<feature type="transmembrane region" description="Helical" evidence="5">
    <location>
        <begin position="158"/>
        <end position="174"/>
    </location>
</feature>
<keyword evidence="8" id="KW-1185">Reference proteome</keyword>
<dbReference type="InterPro" id="IPR051533">
    <property type="entry name" value="WaaL-like"/>
</dbReference>
<comment type="subcellular location">
    <subcellularLocation>
        <location evidence="1">Membrane</location>
        <topology evidence="1">Multi-pass membrane protein</topology>
    </subcellularLocation>
</comment>
<organism evidence="7 8">
    <name type="scientific">Deefgea chitinilytica</name>
    <dbReference type="NCBI Taxonomy" id="570276"/>
    <lineage>
        <taxon>Bacteria</taxon>
        <taxon>Pseudomonadati</taxon>
        <taxon>Pseudomonadota</taxon>
        <taxon>Betaproteobacteria</taxon>
        <taxon>Neisseriales</taxon>
        <taxon>Chitinibacteraceae</taxon>
        <taxon>Deefgea</taxon>
    </lineage>
</organism>
<feature type="transmembrane region" description="Helical" evidence="5">
    <location>
        <begin position="209"/>
        <end position="242"/>
    </location>
</feature>
<sequence>MIESTSHLQRFQSGLLLFAAALAGFAIPISTAAQNIGGGLLLIAFLLNPRALQFNKQIFFQPFAIAGLLLAAALVLGTLWTSVSQSEAWGFILKMRAYYLIPIFLCLFFGTKVRNALLIGFACGALLSVSAAFVSYLFEYPMRVGVPGDWAVFRTHTYHNYFASLLAVGLLAGLLNGKFFGWQKNLAWIVFVFVTHNILFVVPGRTGQLIFLMMLGFLLVLWRWRIGLTLGLTIVLAAALVLPQYSSAVKLGIAKAQTDMQEYSKGNTDTSIGLRLIWLKDTQQMILAKPWTGYGTGSFKQEYSRYSGVTSGLRATSNPHNDYIWLTIELGVIGAALLLGLLGAAAWQGRHLQPAWRSSLYVMLMGMGVATFANSFFTDNITGLGFVLLTCAMLNGPKKDELSA</sequence>
<keyword evidence="2 5" id="KW-0812">Transmembrane</keyword>
<dbReference type="Proteomes" id="UP001195660">
    <property type="component" value="Unassembled WGS sequence"/>
</dbReference>
<dbReference type="InterPro" id="IPR007016">
    <property type="entry name" value="O-antigen_ligase-rel_domated"/>
</dbReference>
<evidence type="ECO:0000313" key="8">
    <source>
        <dbReference type="Proteomes" id="UP001195660"/>
    </source>
</evidence>
<feature type="transmembrane region" description="Helical" evidence="5">
    <location>
        <begin position="88"/>
        <end position="109"/>
    </location>
</feature>
<accession>A0ABS2CDG1</accession>
<protein>
    <recommendedName>
        <fullName evidence="6">O-antigen ligase-related domain-containing protein</fullName>
    </recommendedName>
</protein>
<evidence type="ECO:0000256" key="4">
    <source>
        <dbReference type="ARBA" id="ARBA00023136"/>
    </source>
</evidence>
<gene>
    <name evidence="7" type="ORF">GM173_11350</name>
</gene>
<dbReference type="EMBL" id="WOFE01000005">
    <property type="protein sequence ID" value="MBM5572171.1"/>
    <property type="molecule type" value="Genomic_DNA"/>
</dbReference>
<name>A0ABS2CDG1_9NEIS</name>
<feature type="transmembrane region" description="Helical" evidence="5">
    <location>
        <begin position="323"/>
        <end position="347"/>
    </location>
</feature>
<reference evidence="7 8" key="1">
    <citation type="submission" date="2019-11" db="EMBL/GenBank/DDBJ databases">
        <title>Novel Deefgea species.</title>
        <authorList>
            <person name="Han J.-H."/>
        </authorList>
    </citation>
    <scope>NUCLEOTIDE SEQUENCE [LARGE SCALE GENOMIC DNA]</scope>
    <source>
        <strain evidence="7 8">LMG 24817</strain>
    </source>
</reference>
<proteinExistence type="predicted"/>
<dbReference type="Pfam" id="PF04932">
    <property type="entry name" value="Wzy_C"/>
    <property type="match status" value="1"/>
</dbReference>
<evidence type="ECO:0000259" key="6">
    <source>
        <dbReference type="Pfam" id="PF04932"/>
    </source>
</evidence>
<comment type="caution">
    <text evidence="7">The sequence shown here is derived from an EMBL/GenBank/DDBJ whole genome shotgun (WGS) entry which is preliminary data.</text>
</comment>
<keyword evidence="3 5" id="KW-1133">Transmembrane helix</keyword>
<feature type="domain" description="O-antigen ligase-related" evidence="6">
    <location>
        <begin position="198"/>
        <end position="339"/>
    </location>
</feature>
<evidence type="ECO:0000256" key="2">
    <source>
        <dbReference type="ARBA" id="ARBA00022692"/>
    </source>
</evidence>
<evidence type="ECO:0000256" key="5">
    <source>
        <dbReference type="SAM" id="Phobius"/>
    </source>
</evidence>
<evidence type="ECO:0000313" key="7">
    <source>
        <dbReference type="EMBL" id="MBM5572171.1"/>
    </source>
</evidence>
<evidence type="ECO:0000256" key="3">
    <source>
        <dbReference type="ARBA" id="ARBA00022989"/>
    </source>
</evidence>
<evidence type="ECO:0000256" key="1">
    <source>
        <dbReference type="ARBA" id="ARBA00004141"/>
    </source>
</evidence>
<keyword evidence="4 5" id="KW-0472">Membrane</keyword>
<feature type="transmembrane region" description="Helical" evidence="5">
    <location>
        <begin position="15"/>
        <end position="47"/>
    </location>
</feature>
<feature type="transmembrane region" description="Helical" evidence="5">
    <location>
        <begin position="186"/>
        <end position="203"/>
    </location>
</feature>
<dbReference type="PANTHER" id="PTHR37422:SF13">
    <property type="entry name" value="LIPOPOLYSACCHARIDE BIOSYNTHESIS PROTEIN PA4999-RELATED"/>
    <property type="match status" value="1"/>
</dbReference>
<feature type="transmembrane region" description="Helical" evidence="5">
    <location>
        <begin position="59"/>
        <end position="82"/>
    </location>
</feature>